<dbReference type="Pfam" id="PF01048">
    <property type="entry name" value="PNP_UDP_1"/>
    <property type="match status" value="1"/>
</dbReference>
<evidence type="ECO:0000313" key="6">
    <source>
        <dbReference type="Proteomes" id="UP001145072"/>
    </source>
</evidence>
<evidence type="ECO:0000259" key="4">
    <source>
        <dbReference type="Pfam" id="PF01048"/>
    </source>
</evidence>
<dbReference type="SUPFAM" id="SSF53167">
    <property type="entry name" value="Purine and uridine phosphorylases"/>
    <property type="match status" value="1"/>
</dbReference>
<name>A0A9X3WQ11_9BACI</name>
<comment type="caution">
    <text evidence="5">The sequence shown here is derived from an EMBL/GenBank/DDBJ whole genome shotgun (WGS) entry which is preliminary data.</text>
</comment>
<dbReference type="PANTHER" id="PTHR43691:SF11">
    <property type="entry name" value="FI09636P-RELATED"/>
    <property type="match status" value="1"/>
</dbReference>
<dbReference type="GO" id="GO:0005829">
    <property type="term" value="C:cytosol"/>
    <property type="evidence" value="ECO:0007669"/>
    <property type="project" value="TreeGrafter"/>
</dbReference>
<feature type="domain" description="Nucleoside phosphorylase" evidence="4">
    <location>
        <begin position="53"/>
        <end position="215"/>
    </location>
</feature>
<dbReference type="EMBL" id="JAMQJZ010000010">
    <property type="protein sequence ID" value="MDC3421334.1"/>
    <property type="molecule type" value="Genomic_DNA"/>
</dbReference>
<gene>
    <name evidence="5" type="ORF">NC661_13240</name>
</gene>
<organism evidence="5 6">
    <name type="scientific">Aquibacillus koreensis</name>
    <dbReference type="NCBI Taxonomy" id="279446"/>
    <lineage>
        <taxon>Bacteria</taxon>
        <taxon>Bacillati</taxon>
        <taxon>Bacillota</taxon>
        <taxon>Bacilli</taxon>
        <taxon>Bacillales</taxon>
        <taxon>Bacillaceae</taxon>
        <taxon>Aquibacillus</taxon>
    </lineage>
</organism>
<dbReference type="GO" id="GO:0004850">
    <property type="term" value="F:uridine phosphorylase activity"/>
    <property type="evidence" value="ECO:0007669"/>
    <property type="project" value="UniProtKB-EC"/>
</dbReference>
<dbReference type="EC" id="2.4.2.3" evidence="1"/>
<dbReference type="AlphaFoldDB" id="A0A9X3WQ11"/>
<comment type="catalytic activity">
    <reaction evidence="3">
        <text>uridine + phosphate = alpha-D-ribose 1-phosphate + uracil</text>
        <dbReference type="Rhea" id="RHEA:24388"/>
        <dbReference type="ChEBI" id="CHEBI:16704"/>
        <dbReference type="ChEBI" id="CHEBI:17568"/>
        <dbReference type="ChEBI" id="CHEBI:43474"/>
        <dbReference type="ChEBI" id="CHEBI:57720"/>
        <dbReference type="EC" id="2.4.2.3"/>
    </reaction>
</comment>
<dbReference type="Gene3D" id="3.40.50.1580">
    <property type="entry name" value="Nucleoside phosphorylase domain"/>
    <property type="match status" value="1"/>
</dbReference>
<dbReference type="InterPro" id="IPR035994">
    <property type="entry name" value="Nucleoside_phosphorylase_sf"/>
</dbReference>
<reference evidence="5" key="1">
    <citation type="submission" date="2022-06" db="EMBL/GenBank/DDBJ databases">
        <title>Aquibacillus sp. a new bacterium isolated from soil saline samples.</title>
        <authorList>
            <person name="Galisteo C."/>
            <person name="De La Haba R."/>
            <person name="Sanchez-Porro C."/>
            <person name="Ventosa A."/>
        </authorList>
    </citation>
    <scope>NUCLEOTIDE SEQUENCE</scope>
    <source>
        <strain evidence="5">JCM 12387</strain>
    </source>
</reference>
<accession>A0A9X3WQ11</accession>
<dbReference type="PANTHER" id="PTHR43691">
    <property type="entry name" value="URIDINE PHOSPHORYLASE"/>
    <property type="match status" value="1"/>
</dbReference>
<protein>
    <recommendedName>
        <fullName evidence="2">Uridine phosphorylase</fullName>
        <ecNumber evidence="1">2.4.2.3</ecNumber>
    </recommendedName>
</protein>
<proteinExistence type="predicted"/>
<dbReference type="RefSeq" id="WP_259869471.1">
    <property type="nucleotide sequence ID" value="NZ_JAMQJZ010000010.1"/>
</dbReference>
<dbReference type="InterPro" id="IPR000845">
    <property type="entry name" value="Nucleoside_phosphorylase_d"/>
</dbReference>
<sequence>MKLYGDFTKEDWLKALDLDQGKIPRSFVIHGEWEHNDNLQSWKRILKDDKWIPKWNTVVGNYKGARIGFANVYGGPMASTIVHQFGAIGTEVFIQTGYFGGLSLDVAYGDIFIVTEAVMQDGVSHLYLPNQTVVKADERLVNEAVEYCERRGYRYSTGRIISTSAIFLETEQMIRDWSLDGHLGVDMETATTLAIAKKFNRRAIGLLNLSDHLCKGDTLYDCTIDRESIEMETDEKIRDLALYLSINLGK</sequence>
<evidence type="ECO:0000256" key="1">
    <source>
        <dbReference type="ARBA" id="ARBA00011888"/>
    </source>
</evidence>
<evidence type="ECO:0000256" key="3">
    <source>
        <dbReference type="ARBA" id="ARBA00048447"/>
    </source>
</evidence>
<dbReference type="GO" id="GO:0009116">
    <property type="term" value="P:nucleoside metabolic process"/>
    <property type="evidence" value="ECO:0007669"/>
    <property type="project" value="InterPro"/>
</dbReference>
<evidence type="ECO:0000256" key="2">
    <source>
        <dbReference type="ARBA" id="ARBA00021980"/>
    </source>
</evidence>
<dbReference type="Proteomes" id="UP001145072">
    <property type="component" value="Unassembled WGS sequence"/>
</dbReference>
<keyword evidence="6" id="KW-1185">Reference proteome</keyword>
<evidence type="ECO:0000313" key="5">
    <source>
        <dbReference type="EMBL" id="MDC3421334.1"/>
    </source>
</evidence>